<dbReference type="InterPro" id="IPR012341">
    <property type="entry name" value="6hp_glycosidase-like_sf"/>
</dbReference>
<evidence type="ECO:0000256" key="1">
    <source>
        <dbReference type="SAM" id="MobiDB-lite"/>
    </source>
</evidence>
<dbReference type="Proteomes" id="UP001501747">
    <property type="component" value="Unassembled WGS sequence"/>
</dbReference>
<comment type="caution">
    <text evidence="3">The sequence shown here is derived from an EMBL/GenBank/DDBJ whole genome shotgun (WGS) entry which is preliminary data.</text>
</comment>
<feature type="domain" description="Lantibiotic biosynthesis protein dehydration" evidence="2">
    <location>
        <begin position="203"/>
        <end position="571"/>
    </location>
</feature>
<dbReference type="NCBIfam" id="TIGR03897">
    <property type="entry name" value="lanti_2_LanM"/>
    <property type="match status" value="1"/>
</dbReference>
<dbReference type="InterPro" id="IPR007822">
    <property type="entry name" value="LANC-like"/>
</dbReference>
<dbReference type="Pfam" id="PF05147">
    <property type="entry name" value="LANC_like"/>
    <property type="match status" value="1"/>
</dbReference>
<dbReference type="Gene3D" id="1.50.10.10">
    <property type="match status" value="1"/>
</dbReference>
<name>A0ABP7SEW6_9PSEU</name>
<evidence type="ECO:0000313" key="3">
    <source>
        <dbReference type="EMBL" id="GAA4010901.1"/>
    </source>
</evidence>
<dbReference type="SMART" id="SM01260">
    <property type="entry name" value="LANC_like"/>
    <property type="match status" value="1"/>
</dbReference>
<organism evidence="3 4">
    <name type="scientific">Allokutzneria multivorans</name>
    <dbReference type="NCBI Taxonomy" id="1142134"/>
    <lineage>
        <taxon>Bacteria</taxon>
        <taxon>Bacillati</taxon>
        <taxon>Actinomycetota</taxon>
        <taxon>Actinomycetes</taxon>
        <taxon>Pseudonocardiales</taxon>
        <taxon>Pseudonocardiaceae</taxon>
        <taxon>Allokutzneria</taxon>
    </lineage>
</organism>
<dbReference type="PIRSF" id="PIRSF037228">
    <property type="entry name" value="Lant_mod_RumM"/>
    <property type="match status" value="1"/>
</dbReference>
<gene>
    <name evidence="3" type="ORF">GCM10022247_36450</name>
</gene>
<dbReference type="InterPro" id="IPR017146">
    <property type="entry name" value="Lanti_2_LanM"/>
</dbReference>
<dbReference type="SUPFAM" id="SSF158745">
    <property type="entry name" value="LanC-like"/>
    <property type="match status" value="1"/>
</dbReference>
<proteinExistence type="predicted"/>
<feature type="region of interest" description="Disordered" evidence="1">
    <location>
        <begin position="405"/>
        <end position="430"/>
    </location>
</feature>
<dbReference type="InterPro" id="IPR025410">
    <property type="entry name" value="Lant_dehyd"/>
</dbReference>
<evidence type="ECO:0000313" key="4">
    <source>
        <dbReference type="Proteomes" id="UP001501747"/>
    </source>
</evidence>
<dbReference type="PRINTS" id="PR01950">
    <property type="entry name" value="LANCSUPER"/>
</dbReference>
<dbReference type="EMBL" id="BAABAL010000012">
    <property type="protein sequence ID" value="GAA4010901.1"/>
    <property type="molecule type" value="Genomic_DNA"/>
</dbReference>
<sequence length="1032" mass="112063">MISDPTWYRACTLRERLPAPADIPAEDQVLDGRVGRWSAQPVFDGDPKRFAERLAEDDMSEVDIRALLAESPEALRDRLSDRPSWTAELVDAYSHPGGGQLLERLVHDDASLMLYAVEPVIEAAAARVRPRLDELRDVLDPDAVEHSLLRHLGSQLLARLTRTVILELHIAGLEGRLPSEDGFRAFTEGLRDRSASMALLREYPVLARDAATTARHWADAAIEFLSRFAADRSDLVTTFFAGIDPGPLTVVDSGAGDVHRRGRSVAMLRFEGGQRLVYKPRSLATDVHFQQLLAWCNSRGVAHPFRVLTVLDRETHGWVEFVSARACESQAEVERFFHRQGAFLALLHCLCATDFHYENIIADGEHPVLVDLEALFHPTGEVLSGVAEPRDARASVLSTGLLPQRRDDEVGDFSGLSSGAGGRSSSDVATVEDVGTDRMRVVYQSVEIPAGDNVARLGDATADSSDHIEQVVDGFTDMCAVITVHRAELLTEDGPLARFGGDEVRCVLRATQTYGSMLIETTHPDLLRDGLARDRFLDNLWTSAAENHALNAVFHCERRDLERGDIPVFVTRPGSRDLWCADGHRHPGLLGAAVLDMARERVRSLDASQIRRQTWIIRASFAALALGEGRAEWPERALQERAHPASRAELVAAASRIGDHLADVRLDEATWLGLSLVGERGWSLRELTGELYDGLAGLALFFAYLGHVTGERRHTATAEAVLDAVRTSAPPGAGAFDGQAGTVYLLTHLGALWQRDDLLDEAEALALELSEQATGFDIINGLAGFLCVLLGLHSVRPSVLSAAIRVGDQLASPCAAGFSWRDEQDPAPLAGFSHGASGVAHALLRLFRVTRDDRYLHAASQAFDYEQSVFSPSEANWPDLRAVADVSFITAWCHGAPGVGLARAHALDVLPEVRAELDIAVATTTANGLDLNHSLCHGSLGNLELLLRSARVLADDAVLERTYRIAGGVLDDLAANGWACGVPGGVETPGLMNGLAGIGLGLLRLGAPDQVPAVLTLCPPEFSRASPRTRRW</sequence>
<dbReference type="Pfam" id="PF13575">
    <property type="entry name" value="DUF4135"/>
    <property type="match status" value="1"/>
</dbReference>
<protein>
    <submittedName>
        <fullName evidence="3">Type 2 lanthipeptide synthetase LanM family protein</fullName>
    </submittedName>
</protein>
<keyword evidence="4" id="KW-1185">Reference proteome</keyword>
<dbReference type="CDD" id="cd04792">
    <property type="entry name" value="LanM-like"/>
    <property type="match status" value="1"/>
</dbReference>
<evidence type="ECO:0000259" key="2">
    <source>
        <dbReference type="Pfam" id="PF13575"/>
    </source>
</evidence>
<dbReference type="RefSeq" id="WP_344876257.1">
    <property type="nucleotide sequence ID" value="NZ_BAABAL010000012.1"/>
</dbReference>
<dbReference type="PANTHER" id="PTHR12736">
    <property type="entry name" value="LANC-LIKE PROTEIN"/>
    <property type="match status" value="1"/>
</dbReference>
<reference evidence="4" key="1">
    <citation type="journal article" date="2019" name="Int. J. Syst. Evol. Microbiol.">
        <title>The Global Catalogue of Microorganisms (GCM) 10K type strain sequencing project: providing services to taxonomists for standard genome sequencing and annotation.</title>
        <authorList>
            <consortium name="The Broad Institute Genomics Platform"/>
            <consortium name="The Broad Institute Genome Sequencing Center for Infectious Disease"/>
            <person name="Wu L."/>
            <person name="Ma J."/>
        </authorList>
    </citation>
    <scope>NUCLEOTIDE SEQUENCE [LARGE SCALE GENOMIC DNA]</scope>
    <source>
        <strain evidence="4">JCM 17342</strain>
    </source>
</reference>
<accession>A0ABP7SEW6</accession>
<dbReference type="PANTHER" id="PTHR12736:SF7">
    <property type="entry name" value="LANC-LIKE PROTEIN 3"/>
    <property type="match status" value="1"/>
</dbReference>